<dbReference type="RefSeq" id="WP_261234890.1">
    <property type="nucleotide sequence ID" value="NZ_JAMXFA010000006.1"/>
</dbReference>
<dbReference type="PRINTS" id="PR00625">
    <property type="entry name" value="JDOMAIN"/>
</dbReference>
<evidence type="ECO:0000313" key="3">
    <source>
        <dbReference type="Proteomes" id="UP001525961"/>
    </source>
</evidence>
<evidence type="ECO:0000313" key="2">
    <source>
        <dbReference type="EMBL" id="MCT7977331.1"/>
    </source>
</evidence>
<evidence type="ECO:0000259" key="1">
    <source>
        <dbReference type="PROSITE" id="PS50076"/>
    </source>
</evidence>
<dbReference type="Pfam" id="PF00226">
    <property type="entry name" value="DnaJ"/>
    <property type="match status" value="1"/>
</dbReference>
<keyword evidence="3" id="KW-1185">Reference proteome</keyword>
<dbReference type="InterPro" id="IPR001623">
    <property type="entry name" value="DnaJ_domain"/>
</dbReference>
<dbReference type="Proteomes" id="UP001525961">
    <property type="component" value="Unassembled WGS sequence"/>
</dbReference>
<dbReference type="PROSITE" id="PS50076">
    <property type="entry name" value="DNAJ_2"/>
    <property type="match status" value="1"/>
</dbReference>
<dbReference type="SMART" id="SM00271">
    <property type="entry name" value="DnaJ"/>
    <property type="match status" value="1"/>
</dbReference>
<sequence length="112" mass="13176">MIDPLEAKFQAWEIEAELEHFKQMNWRSPPDAITLHSQTPPPPFNDKIARFYKILGLNSHASLKEVKQAYRALLKKCHPDLFYGHPEQQQKAQEIIQKMNEIYKEICAQMAR</sequence>
<proteinExistence type="predicted"/>
<protein>
    <submittedName>
        <fullName evidence="2">DnaJ domain-containing protein</fullName>
    </submittedName>
</protein>
<dbReference type="Gene3D" id="1.10.287.110">
    <property type="entry name" value="DnaJ domain"/>
    <property type="match status" value="1"/>
</dbReference>
<dbReference type="InterPro" id="IPR036869">
    <property type="entry name" value="J_dom_sf"/>
</dbReference>
<dbReference type="SUPFAM" id="SSF46565">
    <property type="entry name" value="Chaperone J-domain"/>
    <property type="match status" value="1"/>
</dbReference>
<comment type="caution">
    <text evidence="2">The sequence shown here is derived from an EMBL/GenBank/DDBJ whole genome shotgun (WGS) entry which is preliminary data.</text>
</comment>
<reference evidence="2 3" key="1">
    <citation type="journal article" date="2022" name="Front. Microbiol.">
        <title>High genomic differentiation and limited gene flow indicate recent cryptic speciation within the genus Laspinema (cyanobacteria).</title>
        <authorList>
            <person name="Stanojkovic A."/>
            <person name="Skoupy S."/>
            <person name="Skaloud P."/>
            <person name="Dvorak P."/>
        </authorList>
    </citation>
    <scope>NUCLEOTIDE SEQUENCE [LARGE SCALE GENOMIC DNA]</scope>
    <source>
        <strain evidence="2 3">D3b</strain>
    </source>
</reference>
<dbReference type="CDD" id="cd06257">
    <property type="entry name" value="DnaJ"/>
    <property type="match status" value="1"/>
</dbReference>
<accession>A0ABT2N7S6</accession>
<gene>
    <name evidence="2" type="ORF">NG792_06405</name>
</gene>
<feature type="domain" description="J" evidence="1">
    <location>
        <begin position="50"/>
        <end position="112"/>
    </location>
</feature>
<organism evidence="2 3">
    <name type="scientific">Laspinema olomoucense D3b</name>
    <dbReference type="NCBI Taxonomy" id="2953688"/>
    <lineage>
        <taxon>Bacteria</taxon>
        <taxon>Bacillati</taxon>
        <taxon>Cyanobacteriota</taxon>
        <taxon>Cyanophyceae</taxon>
        <taxon>Oscillatoriophycideae</taxon>
        <taxon>Oscillatoriales</taxon>
        <taxon>Laspinemataceae</taxon>
        <taxon>Laspinema</taxon>
        <taxon>Laspinema olomoucense</taxon>
    </lineage>
</organism>
<dbReference type="EMBL" id="JAMXFA010000006">
    <property type="protein sequence ID" value="MCT7977331.1"/>
    <property type="molecule type" value="Genomic_DNA"/>
</dbReference>
<name>A0ABT2N7S6_9CYAN</name>